<dbReference type="Proteomes" id="UP000554286">
    <property type="component" value="Unassembled WGS sequence"/>
</dbReference>
<dbReference type="GO" id="GO:0008425">
    <property type="term" value="F:2-methoxy-6-polyprenyl-1,4-benzoquinol methyltransferase activity"/>
    <property type="evidence" value="ECO:0007669"/>
    <property type="project" value="UniProtKB-UniRule"/>
</dbReference>
<dbReference type="CDD" id="cd02440">
    <property type="entry name" value="AdoMet_MTases"/>
    <property type="match status" value="1"/>
</dbReference>
<dbReference type="InterPro" id="IPR029063">
    <property type="entry name" value="SAM-dependent_MTases_sf"/>
</dbReference>
<dbReference type="PROSITE" id="PS01184">
    <property type="entry name" value="UBIE_2"/>
    <property type="match status" value="1"/>
</dbReference>
<protein>
    <recommendedName>
        <fullName evidence="6">Ubiquinone/menaquinone biosynthesis C-methyltransferase UbiE</fullName>
        <ecNumber evidence="6">2.1.1.163</ecNumber>
        <ecNumber evidence="6">2.1.1.201</ecNumber>
    </recommendedName>
    <alternativeName>
        <fullName evidence="6">2-methoxy-6-polyprenyl-1,4-benzoquinol methylase</fullName>
    </alternativeName>
    <alternativeName>
        <fullName evidence="6">Demethylmenaquinone methyltransferase</fullName>
    </alternativeName>
</protein>
<dbReference type="EC" id="2.1.1.201" evidence="6"/>
<evidence type="ECO:0000256" key="3">
    <source>
        <dbReference type="ARBA" id="ARBA00022679"/>
    </source>
</evidence>
<comment type="function">
    <text evidence="6">Methyltransferase required for the conversion of demethylmenaquinol (DMKH2) to menaquinol (MKH2) and the conversion of 2-polyprenyl-6-methoxy-1,4-benzoquinol (DDMQH2) to 2-polyprenyl-3-methyl-6-methoxy-1,4-benzoquinol (DMQH2).</text>
</comment>
<dbReference type="SUPFAM" id="SSF53335">
    <property type="entry name" value="S-adenosyl-L-methionine-dependent methyltransferases"/>
    <property type="match status" value="1"/>
</dbReference>
<dbReference type="GO" id="GO:0009234">
    <property type="term" value="P:menaquinone biosynthetic process"/>
    <property type="evidence" value="ECO:0007669"/>
    <property type="project" value="UniProtKB-UniRule"/>
</dbReference>
<keyword evidence="9" id="KW-1185">Reference proteome</keyword>
<keyword evidence="1 6" id="KW-0474">Menaquinone biosynthesis</keyword>
<dbReference type="GO" id="GO:0009060">
    <property type="term" value="P:aerobic respiration"/>
    <property type="evidence" value="ECO:0007669"/>
    <property type="project" value="UniProtKB-UniRule"/>
</dbReference>
<reference evidence="8 9" key="1">
    <citation type="submission" date="2020-08" db="EMBL/GenBank/DDBJ databases">
        <title>Genome sequencing of Purple Non-Sulfur Bacteria from various extreme environments.</title>
        <authorList>
            <person name="Mayer M."/>
        </authorList>
    </citation>
    <scope>NUCLEOTIDE SEQUENCE [LARGE SCALE GENOMIC DNA]</scope>
    <source>
        <strain evidence="8 9">JA131</strain>
    </source>
</reference>
<dbReference type="Gene3D" id="3.40.50.150">
    <property type="entry name" value="Vaccinia Virus protein VP39"/>
    <property type="match status" value="1"/>
</dbReference>
<keyword evidence="4 6" id="KW-0831">Ubiquinone biosynthesis</keyword>
<comment type="catalytic activity">
    <reaction evidence="6">
        <text>a 2-methoxy-6-(all-trans-polyprenyl)benzene-1,4-diol + S-adenosyl-L-methionine = a 5-methoxy-2-methyl-3-(all-trans-polyprenyl)benzene-1,4-diol + S-adenosyl-L-homocysteine + H(+)</text>
        <dbReference type="Rhea" id="RHEA:28286"/>
        <dbReference type="Rhea" id="RHEA-COMP:10858"/>
        <dbReference type="Rhea" id="RHEA-COMP:10859"/>
        <dbReference type="ChEBI" id="CHEBI:15378"/>
        <dbReference type="ChEBI" id="CHEBI:57856"/>
        <dbReference type="ChEBI" id="CHEBI:59789"/>
        <dbReference type="ChEBI" id="CHEBI:84166"/>
        <dbReference type="ChEBI" id="CHEBI:84167"/>
        <dbReference type="EC" id="2.1.1.201"/>
    </reaction>
</comment>
<dbReference type="RefSeq" id="WP_184046261.1">
    <property type="nucleotide sequence ID" value="NZ_JACIGK010000022.1"/>
</dbReference>
<evidence type="ECO:0000256" key="4">
    <source>
        <dbReference type="ARBA" id="ARBA00022688"/>
    </source>
</evidence>
<dbReference type="UniPathway" id="UPA00232"/>
<comment type="pathway">
    <text evidence="6">Cofactor biosynthesis; ubiquinone biosynthesis.</text>
</comment>
<keyword evidence="5 6" id="KW-0949">S-adenosyl-L-methionine</keyword>
<keyword evidence="2 6" id="KW-0489">Methyltransferase</keyword>
<name>A0A7W6RES4_9PROT</name>
<dbReference type="UniPathway" id="UPA00079">
    <property type="reaction ID" value="UER00169"/>
</dbReference>
<dbReference type="HAMAP" id="MF_01813">
    <property type="entry name" value="MenG_UbiE_methyltr"/>
    <property type="match status" value="1"/>
</dbReference>
<dbReference type="InterPro" id="IPR004033">
    <property type="entry name" value="UbiE/COQ5_MeTrFase"/>
</dbReference>
<keyword evidence="3 6" id="KW-0808">Transferase</keyword>
<feature type="region of interest" description="Disordered" evidence="7">
    <location>
        <begin position="1"/>
        <end position="25"/>
    </location>
</feature>
<comment type="similarity">
    <text evidence="6">Belongs to the class I-like SAM-binding methyltransferase superfamily. MenG/UbiE family.</text>
</comment>
<evidence type="ECO:0000256" key="7">
    <source>
        <dbReference type="SAM" id="MobiDB-lite"/>
    </source>
</evidence>
<dbReference type="AlphaFoldDB" id="A0A7W6RES4"/>
<gene>
    <name evidence="6" type="primary">ubiE</name>
    <name evidence="8" type="ORF">GGD89_002784</name>
</gene>
<comment type="pathway">
    <text evidence="6">Quinol/quinone metabolism; menaquinone biosynthesis; menaquinol from 1,4-dihydroxy-2-naphthoate: step 2/2.</text>
</comment>
<feature type="binding site" evidence="6">
    <location>
        <position position="141"/>
    </location>
    <ligand>
        <name>S-adenosyl-L-methionine</name>
        <dbReference type="ChEBI" id="CHEBI:59789"/>
    </ligand>
</feature>
<evidence type="ECO:0000256" key="1">
    <source>
        <dbReference type="ARBA" id="ARBA00022428"/>
    </source>
</evidence>
<accession>A0A7W6RES4</accession>
<feature type="binding site" evidence="6">
    <location>
        <position position="86"/>
    </location>
    <ligand>
        <name>S-adenosyl-L-methionine</name>
        <dbReference type="ChEBI" id="CHEBI:59789"/>
    </ligand>
</feature>
<evidence type="ECO:0000313" key="8">
    <source>
        <dbReference type="EMBL" id="MBB4267143.1"/>
    </source>
</evidence>
<dbReference type="Pfam" id="PF01209">
    <property type="entry name" value="Ubie_methyltran"/>
    <property type="match status" value="1"/>
</dbReference>
<evidence type="ECO:0000256" key="2">
    <source>
        <dbReference type="ARBA" id="ARBA00022603"/>
    </source>
</evidence>
<sequence>MTQQTSDRSAAGASQAGPDTTHFGYRTVGRAEKAGLVRDVFDSVAGRYDLMNDLMSGGVHRLWKDSFVAQVAPRPGMTCLDVGGGTGDIAFRILERMERRARADARRAAPLDDTGSDRPDQDDAAHALAGPPGGGRVMVCDINAEMITVGRDRAMNRGLVEGLEWLVGDAETLPVADASVDVYTIAFCLRNVTNIDAALAEARRVLKPGGRFFCLEFSTVVMPVLDKLYDTYSFSVLPNLGRFVAGNKEAYQYLAESIRRFPPQQELCRRMAAAGLRRPRHRNLSGGIAAIHSGWRL</sequence>
<dbReference type="GO" id="GO:0032259">
    <property type="term" value="P:methylation"/>
    <property type="evidence" value="ECO:0007669"/>
    <property type="project" value="UniProtKB-KW"/>
</dbReference>
<dbReference type="PROSITE" id="PS51608">
    <property type="entry name" value="SAM_MT_UBIE"/>
    <property type="match status" value="1"/>
</dbReference>
<dbReference type="GO" id="GO:0043770">
    <property type="term" value="F:demethylmenaquinone methyltransferase activity"/>
    <property type="evidence" value="ECO:0007669"/>
    <property type="project" value="UniProtKB-UniRule"/>
</dbReference>
<dbReference type="InterPro" id="IPR023576">
    <property type="entry name" value="UbiE/COQ5_MeTrFase_CS"/>
</dbReference>
<evidence type="ECO:0000313" key="9">
    <source>
        <dbReference type="Proteomes" id="UP000554286"/>
    </source>
</evidence>
<dbReference type="PANTHER" id="PTHR43591">
    <property type="entry name" value="METHYLTRANSFERASE"/>
    <property type="match status" value="1"/>
</dbReference>
<organism evidence="8 9">
    <name type="scientific">Roseospira visakhapatnamensis</name>
    <dbReference type="NCBI Taxonomy" id="390880"/>
    <lineage>
        <taxon>Bacteria</taxon>
        <taxon>Pseudomonadati</taxon>
        <taxon>Pseudomonadota</taxon>
        <taxon>Alphaproteobacteria</taxon>
        <taxon>Rhodospirillales</taxon>
        <taxon>Rhodospirillaceae</taxon>
        <taxon>Roseospira</taxon>
    </lineage>
</organism>
<comment type="catalytic activity">
    <reaction evidence="6">
        <text>a 2-demethylmenaquinol + S-adenosyl-L-methionine = a menaquinol + S-adenosyl-L-homocysteine + H(+)</text>
        <dbReference type="Rhea" id="RHEA:42640"/>
        <dbReference type="Rhea" id="RHEA-COMP:9539"/>
        <dbReference type="Rhea" id="RHEA-COMP:9563"/>
        <dbReference type="ChEBI" id="CHEBI:15378"/>
        <dbReference type="ChEBI" id="CHEBI:18151"/>
        <dbReference type="ChEBI" id="CHEBI:55437"/>
        <dbReference type="ChEBI" id="CHEBI:57856"/>
        <dbReference type="ChEBI" id="CHEBI:59789"/>
        <dbReference type="EC" id="2.1.1.163"/>
    </reaction>
</comment>
<dbReference type="PROSITE" id="PS01183">
    <property type="entry name" value="UBIE_1"/>
    <property type="match status" value="1"/>
</dbReference>
<feature type="compositionally biased region" description="Basic and acidic residues" evidence="7">
    <location>
        <begin position="104"/>
        <end position="125"/>
    </location>
</feature>
<evidence type="ECO:0000256" key="5">
    <source>
        <dbReference type="ARBA" id="ARBA00022691"/>
    </source>
</evidence>
<comment type="caution">
    <text evidence="6">Lacks conserved residue(s) required for the propagation of feature annotation.</text>
</comment>
<proteinExistence type="inferred from homology"/>
<feature type="binding site" evidence="6">
    <location>
        <begin position="169"/>
        <end position="170"/>
    </location>
    <ligand>
        <name>S-adenosyl-L-methionine</name>
        <dbReference type="ChEBI" id="CHEBI:59789"/>
    </ligand>
</feature>
<feature type="region of interest" description="Disordered" evidence="7">
    <location>
        <begin position="104"/>
        <end position="131"/>
    </location>
</feature>
<comment type="caution">
    <text evidence="8">The sequence shown here is derived from an EMBL/GenBank/DDBJ whole genome shotgun (WGS) entry which is preliminary data.</text>
</comment>
<evidence type="ECO:0000256" key="6">
    <source>
        <dbReference type="HAMAP-Rule" id="MF_01813"/>
    </source>
</evidence>
<dbReference type="EC" id="2.1.1.163" evidence="6"/>
<dbReference type="NCBIfam" id="TIGR01934">
    <property type="entry name" value="MenG_MenH_UbiE"/>
    <property type="match status" value="1"/>
</dbReference>
<dbReference type="PANTHER" id="PTHR43591:SF24">
    <property type="entry name" value="2-METHOXY-6-POLYPRENYL-1,4-BENZOQUINOL METHYLASE, MITOCHONDRIAL"/>
    <property type="match status" value="1"/>
</dbReference>
<dbReference type="EMBL" id="JACIGK010000022">
    <property type="protein sequence ID" value="MBB4267143.1"/>
    <property type="molecule type" value="Genomic_DNA"/>
</dbReference>